<keyword evidence="2" id="KW-1133">Transmembrane helix</keyword>
<dbReference type="InterPro" id="IPR013378">
    <property type="entry name" value="InlB-like_B-rpt"/>
</dbReference>
<feature type="transmembrane region" description="Helical" evidence="2">
    <location>
        <begin position="26"/>
        <end position="47"/>
    </location>
</feature>
<comment type="caution">
    <text evidence="3">The sequence shown here is derived from an EMBL/GenBank/DDBJ whole genome shotgun (WGS) entry which is preliminary data.</text>
</comment>
<organism evidence="3 4">
    <name type="scientific">Candidatus Caccopulliclostridium gallistercoris</name>
    <dbReference type="NCBI Taxonomy" id="2840719"/>
    <lineage>
        <taxon>Bacteria</taxon>
        <taxon>Bacillati</taxon>
        <taxon>Bacillota</taxon>
        <taxon>Clostridia</taxon>
        <taxon>Candidatus Caccopulliclostridium</taxon>
    </lineage>
</organism>
<proteinExistence type="predicted"/>
<dbReference type="Pfam" id="PF09479">
    <property type="entry name" value="Flg_new"/>
    <property type="match status" value="1"/>
</dbReference>
<dbReference type="EMBL" id="DVOJ01000005">
    <property type="protein sequence ID" value="HIV01211.1"/>
    <property type="molecule type" value="Genomic_DNA"/>
</dbReference>
<dbReference type="NCBIfam" id="TIGR02543">
    <property type="entry name" value="List_Bact_rpt"/>
    <property type="match status" value="1"/>
</dbReference>
<protein>
    <submittedName>
        <fullName evidence="3">InlB B-repeat-containing protein</fullName>
    </submittedName>
</protein>
<dbReference type="InterPro" id="IPR042229">
    <property type="entry name" value="Listeria/Bacterioides_rpt_sf"/>
</dbReference>
<comment type="subcellular location">
    <subcellularLocation>
        <location evidence="1">Cell envelope</location>
    </subcellularLocation>
</comment>
<dbReference type="Gene3D" id="2.60.40.4270">
    <property type="entry name" value="Listeria-Bacteroides repeat domain"/>
    <property type="match status" value="1"/>
</dbReference>
<gene>
    <name evidence="3" type="ORF">IAA62_01475</name>
</gene>
<dbReference type="Proteomes" id="UP000886861">
    <property type="component" value="Unassembled WGS sequence"/>
</dbReference>
<evidence type="ECO:0000313" key="3">
    <source>
        <dbReference type="EMBL" id="HIV01211.1"/>
    </source>
</evidence>
<evidence type="ECO:0000313" key="4">
    <source>
        <dbReference type="Proteomes" id="UP000886861"/>
    </source>
</evidence>
<sequence>MKNLEAKIEELEERKEIKKKFSIKRLFAYIGVYVILSFCFGFVIVLGTDTTSSSSLPTLDIEDEEPPTAFASLINNLMSMKDFSSDLALSLTTEDSSNLTIGGNLDVILYEGYTGAEVNANINVNYGGEEYNLALLYKNDSVFLTLNEFNYTFKASSFISSLGVILQTAGVDVSGLDGLLENFDMSILNSIESMLSEESFENYKLLTLKISDALQVKIKTDLNYNIEQIYLNEFNYNQNLIDLSLNLKEVNAGHEIEVPEDKTYVDISESTSLIEALLNTVKEDNISANISVTGKENFAANLLISKENDLKVQLSTSLFNKEAGIYYENNKIFLSYSNVKLKADLEDFDAYLDAINKILNTDLSSLNNLFDSKKLSEILRAILNIKEISKTDDVIVLNINNYIITFKLNENKLSEVYFEVGDYAVNILLGFENELVPVNKSEYLNANNLIDFVDPILNTISKTNFSGSIVAKYLDEELTINYALNVQDGLKAEISTSYLGINLQVLILKNNIYVNLNNIKIKASFNELESLIESLKEVLKLELPNLSAEEILASEKLIQEFAFIVNVLYLKTFDASITLSHNGEFISALEVSYKDINVKVNLNKVDDQNLEIAPSNDYVNYSDVKELITNTIEFINSKNYNFNIAFSYQGVSVLGYLGIKENLINADLIIKYNMLEISLKIIDNVIFAEFNGLKITCNLKEIENLIEFIQSEFNINFNELLGDFDNIKEEFNKEKINEILNKILINYDKNSLKIDFENLKLNINLNNNKLNSINLIYEEISANLSVTNEKVVSKKEGYYIDLIEILPLLSATKHTLENGYISGDLTLKFNAFNEENTVNASYGISFKDEILAYIKTNFKGVNVTIYYVDSTFYLDLAGLKLYVKTSEIKDLISFINNTFNTDLSFDFQELDLENLNLDIISEIISNNGLTKILFKDGYNLELTYSSYVQKVKFSLDGLNIDINCTDFNAIVFDEIDKNSYMPFATFTNLITNVLNTANDKNFNISADTVVYTNGQKENIDIDLIFSLESEIKLYGKVSAGSEIVEVYYENGYVYAKYKELKLKVSISSLKEILSLALQILGIDPASIPLLDSIGEDINLDNIQGLLPDIDFGNPLNLLELVNSLSFDGSTLKLNLNGDKITSIKREMNVIIYTSTSGVEAIELNNIFTAENTYFNAYINRNEYAGVPSLENLDGFIDISESSKLLKAILNTTSLTDYQIKGTIIIEASVIGLPIEMSVPVVANIKLLDGKMVIYAELSIPVIGSNVPGFTKINVNNDVPYKSGDTSVESRNLKIYYADNFFYFHRTDKVKQTVFASRTYEKKLKVSSEELFSDPMYYLLQYGFGFSNDIMTEIDKAIEKSLNRETPLDYSKILLDYKNNNTYQTIVINLAEIANNDMLESATLDFYTQLLNNKEYFSKLCFDVYMPIASAFELNLKTEDLSLVNIGEEINVDGVLKFIEEYPYLENQMYEASNGSWSLASEKQYTITFVSDYQGNPESITARVNAEVLLPSLEDFVQDDGVTKKSYYFKGWYTSTDFAEEFTSNVMPRGDVTLYAKWDIITEYYRTITLLGGLDGEEKITKLEGEFLELPVYSVKQETEGDVTTTYKFQGWQDEEGKPFTSSTIPTEDKTLTAIWEVISVEVTKQFELYDEDELIYSIRVKSGEEIVLPQHEKINAETKYYLDNAFTYEYQISTMPEENLTLFVRNKYELTVTSNYGEVINSKISLYQGESYTLPNQASYYYDDKETIRIDYTFNGYKSSVQIDYFMPNENIEIYADWSVLEREYFTITFDTRWYIPIGWVSEGILVSAPTEVKPVKVLEGESLDLTQFVSTTQRKYTRISKTYTWKTESWGLEPFGNLSTKEGVTVLENVQSDMTLYACWYKQ</sequence>
<dbReference type="GO" id="GO:0030313">
    <property type="term" value="C:cell envelope"/>
    <property type="evidence" value="ECO:0007669"/>
    <property type="project" value="UniProtKB-SubCell"/>
</dbReference>
<evidence type="ECO:0000256" key="1">
    <source>
        <dbReference type="ARBA" id="ARBA00004196"/>
    </source>
</evidence>
<keyword evidence="2" id="KW-0812">Transmembrane</keyword>
<reference evidence="3" key="2">
    <citation type="journal article" date="2021" name="PeerJ">
        <title>Extensive microbial diversity within the chicken gut microbiome revealed by metagenomics and culture.</title>
        <authorList>
            <person name="Gilroy R."/>
            <person name="Ravi A."/>
            <person name="Getino M."/>
            <person name="Pursley I."/>
            <person name="Horton D.L."/>
            <person name="Alikhan N.F."/>
            <person name="Baker D."/>
            <person name="Gharbi K."/>
            <person name="Hall N."/>
            <person name="Watson M."/>
            <person name="Adriaenssens E.M."/>
            <person name="Foster-Nyarko E."/>
            <person name="Jarju S."/>
            <person name="Secka A."/>
            <person name="Antonio M."/>
            <person name="Oren A."/>
            <person name="Chaudhuri R.R."/>
            <person name="La Ragione R."/>
            <person name="Hildebrand F."/>
            <person name="Pallen M.J."/>
        </authorList>
    </citation>
    <scope>NUCLEOTIDE SEQUENCE</scope>
    <source>
        <strain evidence="3">CHK186-9395</strain>
    </source>
</reference>
<evidence type="ECO:0000256" key="2">
    <source>
        <dbReference type="SAM" id="Phobius"/>
    </source>
</evidence>
<accession>A0A9D1SYZ1</accession>
<keyword evidence="2" id="KW-0472">Membrane</keyword>
<reference evidence="3" key="1">
    <citation type="submission" date="2020-10" db="EMBL/GenBank/DDBJ databases">
        <authorList>
            <person name="Gilroy R."/>
        </authorList>
    </citation>
    <scope>NUCLEOTIDE SEQUENCE</scope>
    <source>
        <strain evidence="3">CHK186-9395</strain>
    </source>
</reference>
<name>A0A9D1SYZ1_9FIRM</name>